<dbReference type="AlphaFoldDB" id="A0A9D7LQT3"/>
<gene>
    <name evidence="2" type="ORF">IPN75_08545</name>
</gene>
<reference evidence="2" key="1">
    <citation type="submission" date="2020-10" db="EMBL/GenBank/DDBJ databases">
        <title>Connecting structure to function with the recovery of over 1000 high-quality activated sludge metagenome-assembled genomes encoding full-length rRNA genes using long-read sequencing.</title>
        <authorList>
            <person name="Singleton C.M."/>
            <person name="Petriglieri F."/>
            <person name="Kristensen J.M."/>
            <person name="Kirkegaard R.H."/>
            <person name="Michaelsen T.Y."/>
            <person name="Andersen M.H."/>
            <person name="Karst S.M."/>
            <person name="Dueholm M.S."/>
            <person name="Nielsen P.H."/>
            <person name="Albertsen M."/>
        </authorList>
    </citation>
    <scope>NUCLEOTIDE SEQUENCE</scope>
    <source>
        <strain evidence="2">OdNE_18-Q3-R46-58_BAT3C.305</strain>
    </source>
</reference>
<feature type="compositionally biased region" description="Polar residues" evidence="1">
    <location>
        <begin position="70"/>
        <end position="93"/>
    </location>
</feature>
<feature type="region of interest" description="Disordered" evidence="1">
    <location>
        <begin position="64"/>
        <end position="99"/>
    </location>
</feature>
<dbReference type="Proteomes" id="UP000808146">
    <property type="component" value="Unassembled WGS sequence"/>
</dbReference>
<evidence type="ECO:0000256" key="1">
    <source>
        <dbReference type="SAM" id="MobiDB-lite"/>
    </source>
</evidence>
<proteinExistence type="predicted"/>
<evidence type="ECO:0000313" key="2">
    <source>
        <dbReference type="EMBL" id="MBK8890438.1"/>
    </source>
</evidence>
<dbReference type="EMBL" id="JADKBR010000007">
    <property type="protein sequence ID" value="MBK8890438.1"/>
    <property type="molecule type" value="Genomic_DNA"/>
</dbReference>
<evidence type="ECO:0000313" key="3">
    <source>
        <dbReference type="Proteomes" id="UP000808146"/>
    </source>
</evidence>
<accession>A0A9D7LQT3</accession>
<organism evidence="2 3">
    <name type="scientific">Candidatus Dechloromonas phosphorivorans</name>
    <dbReference type="NCBI Taxonomy" id="2899244"/>
    <lineage>
        <taxon>Bacteria</taxon>
        <taxon>Pseudomonadati</taxon>
        <taxon>Pseudomonadota</taxon>
        <taxon>Betaproteobacteria</taxon>
        <taxon>Rhodocyclales</taxon>
        <taxon>Azonexaceae</taxon>
        <taxon>Dechloromonas</taxon>
    </lineage>
</organism>
<protein>
    <submittedName>
        <fullName evidence="2">Uncharacterized protein</fullName>
    </submittedName>
</protein>
<sequence length="135" mass="14517">MITVYGSECFKKLFAGAPVSSSLPHYTSSEGRHLTDAERKLLIENTARLVQQFEAEHQAELARKAATAAIRSTPNLAPTPSQAPQATHTSPTDRQAAVAQAKQIVRATYGVNPELAGWHGLVQSEADRILRGKAG</sequence>
<name>A0A9D7LQT3_9RHOO</name>
<comment type="caution">
    <text evidence="2">The sequence shown here is derived from an EMBL/GenBank/DDBJ whole genome shotgun (WGS) entry which is preliminary data.</text>
</comment>